<comment type="caution">
    <text evidence="2">The sequence shown here is derived from an EMBL/GenBank/DDBJ whole genome shotgun (WGS) entry which is preliminary data.</text>
</comment>
<feature type="region of interest" description="Disordered" evidence="1">
    <location>
        <begin position="75"/>
        <end position="102"/>
    </location>
</feature>
<sequence>MKSAEVKPENKKEKCKKSQREYEARHIQRAHQGFASSRSAGFKGMQTRKNREMLCERADSRCWMKFIDKYEECPQKMPDDRVHQRGHKVHPEDYVQKNQKRK</sequence>
<protein>
    <submittedName>
        <fullName evidence="2">Uncharacterized protein</fullName>
    </submittedName>
</protein>
<proteinExistence type="predicted"/>
<feature type="compositionally biased region" description="Basic and acidic residues" evidence="1">
    <location>
        <begin position="1"/>
        <end position="26"/>
    </location>
</feature>
<accession>A0AA39P7G4</accession>
<evidence type="ECO:0000313" key="3">
    <source>
        <dbReference type="Proteomes" id="UP001175227"/>
    </source>
</evidence>
<dbReference type="Proteomes" id="UP001175227">
    <property type="component" value="Unassembled WGS sequence"/>
</dbReference>
<evidence type="ECO:0000256" key="1">
    <source>
        <dbReference type="SAM" id="MobiDB-lite"/>
    </source>
</evidence>
<feature type="compositionally biased region" description="Basic and acidic residues" evidence="1">
    <location>
        <begin position="75"/>
        <end position="95"/>
    </location>
</feature>
<gene>
    <name evidence="2" type="ORF">IW261DRAFT_1420326</name>
</gene>
<name>A0AA39P7G4_9AGAR</name>
<keyword evidence="3" id="KW-1185">Reference proteome</keyword>
<reference evidence="2" key="1">
    <citation type="submission" date="2023-06" db="EMBL/GenBank/DDBJ databases">
        <authorList>
            <consortium name="Lawrence Berkeley National Laboratory"/>
            <person name="Ahrendt S."/>
            <person name="Sahu N."/>
            <person name="Indic B."/>
            <person name="Wong-Bajracharya J."/>
            <person name="Merenyi Z."/>
            <person name="Ke H.-M."/>
            <person name="Monk M."/>
            <person name="Kocsube S."/>
            <person name="Drula E."/>
            <person name="Lipzen A."/>
            <person name="Balint B."/>
            <person name="Henrissat B."/>
            <person name="Andreopoulos B."/>
            <person name="Martin F.M."/>
            <person name="Harder C.B."/>
            <person name="Rigling D."/>
            <person name="Ford K.L."/>
            <person name="Foster G.D."/>
            <person name="Pangilinan J."/>
            <person name="Papanicolaou A."/>
            <person name="Barry K."/>
            <person name="LaButti K."/>
            <person name="Viragh M."/>
            <person name="Koriabine M."/>
            <person name="Yan M."/>
            <person name="Riley R."/>
            <person name="Champramary S."/>
            <person name="Plett K.L."/>
            <person name="Tsai I.J."/>
            <person name="Slot J."/>
            <person name="Sipos G."/>
            <person name="Plett J."/>
            <person name="Nagy L.G."/>
            <person name="Grigoriev I.V."/>
        </authorList>
    </citation>
    <scope>NUCLEOTIDE SEQUENCE</scope>
    <source>
        <strain evidence="2">ICMP 16352</strain>
    </source>
</reference>
<dbReference type="AlphaFoldDB" id="A0AA39P7G4"/>
<dbReference type="EMBL" id="JAUEPR010000013">
    <property type="protein sequence ID" value="KAK0478996.1"/>
    <property type="molecule type" value="Genomic_DNA"/>
</dbReference>
<organism evidence="2 3">
    <name type="scientific">Armillaria novae-zelandiae</name>
    <dbReference type="NCBI Taxonomy" id="153914"/>
    <lineage>
        <taxon>Eukaryota</taxon>
        <taxon>Fungi</taxon>
        <taxon>Dikarya</taxon>
        <taxon>Basidiomycota</taxon>
        <taxon>Agaricomycotina</taxon>
        <taxon>Agaricomycetes</taxon>
        <taxon>Agaricomycetidae</taxon>
        <taxon>Agaricales</taxon>
        <taxon>Marasmiineae</taxon>
        <taxon>Physalacriaceae</taxon>
        <taxon>Armillaria</taxon>
    </lineage>
</organism>
<feature type="region of interest" description="Disordered" evidence="1">
    <location>
        <begin position="1"/>
        <end position="49"/>
    </location>
</feature>
<evidence type="ECO:0000313" key="2">
    <source>
        <dbReference type="EMBL" id="KAK0478996.1"/>
    </source>
</evidence>